<keyword evidence="3" id="KW-0238">DNA-binding</keyword>
<dbReference type="OrthoDB" id="3197442at2"/>
<dbReference type="Pfam" id="PF22525">
    <property type="entry name" value="H2TH_5"/>
    <property type="match status" value="1"/>
</dbReference>
<accession>A0A2S5J0T7</accession>
<protein>
    <submittedName>
        <fullName evidence="3">DNA-binding protein</fullName>
    </submittedName>
</protein>
<proteinExistence type="predicted"/>
<dbReference type="EMBL" id="PRKW01000001">
    <property type="protein sequence ID" value="PPB50414.1"/>
    <property type="molecule type" value="Genomic_DNA"/>
</dbReference>
<sequence>MSLKPLTDAERTQAREKATAARAVRADIKSRLRTGKLSVADVIENPDGDDAVGRLKVLDLLKALPGVGDVRAAAIMAEVGIAGTRRVRGLGIHQRKALVTYLEHHQSGSARK</sequence>
<dbReference type="InterPro" id="IPR047806">
    <property type="entry name" value="IHF_actinobact"/>
</dbReference>
<gene>
    <name evidence="3" type="ORF">C4K88_00425</name>
</gene>
<feature type="compositionally biased region" description="Basic and acidic residues" evidence="1">
    <location>
        <begin position="7"/>
        <end position="20"/>
    </location>
</feature>
<evidence type="ECO:0000259" key="2">
    <source>
        <dbReference type="Pfam" id="PF22525"/>
    </source>
</evidence>
<dbReference type="Gene3D" id="1.10.8.50">
    <property type="match status" value="1"/>
</dbReference>
<dbReference type="NCBIfam" id="NF041260">
    <property type="entry name" value="actino_IHF"/>
    <property type="match status" value="1"/>
</dbReference>
<feature type="region of interest" description="Disordered" evidence="1">
    <location>
        <begin position="1"/>
        <end position="20"/>
    </location>
</feature>
<name>A0A2S5J0T7_9MICC</name>
<dbReference type="RefSeq" id="WP_104119689.1">
    <property type="nucleotide sequence ID" value="NZ_JBHOFP010000009.1"/>
</dbReference>
<feature type="domain" description="Integration host factor-like helix-two turn-helix" evidence="2">
    <location>
        <begin position="32"/>
        <end position="100"/>
    </location>
</feature>
<dbReference type="Proteomes" id="UP000239297">
    <property type="component" value="Unassembled WGS sequence"/>
</dbReference>
<dbReference type="InterPro" id="IPR055201">
    <property type="entry name" value="IHF-like_H2TH"/>
</dbReference>
<reference evidence="3 4" key="1">
    <citation type="journal article" date="2014" name="Int. J. Syst. Evol. Microbiol.">
        <title>Arthrobacter pityocampae sp. nov., isolated from Thaumetopoea pityocampa (Lep., Thaumetopoeidae).</title>
        <authorList>
            <person name="Ince I.A."/>
            <person name="Demirbag Z."/>
            <person name="Kati H."/>
        </authorList>
    </citation>
    <scope>NUCLEOTIDE SEQUENCE [LARGE SCALE GENOMIC DNA]</scope>
    <source>
        <strain evidence="3 4">Tp2</strain>
    </source>
</reference>
<dbReference type="InterPro" id="IPR010979">
    <property type="entry name" value="Ribosomal_uS13-like_H2TH"/>
</dbReference>
<comment type="caution">
    <text evidence="3">The sequence shown here is derived from an EMBL/GenBank/DDBJ whole genome shotgun (WGS) entry which is preliminary data.</text>
</comment>
<organism evidence="3 4">
    <name type="scientific">Arthrobacter pityocampae</name>
    <dbReference type="NCBI Taxonomy" id="547334"/>
    <lineage>
        <taxon>Bacteria</taxon>
        <taxon>Bacillati</taxon>
        <taxon>Actinomycetota</taxon>
        <taxon>Actinomycetes</taxon>
        <taxon>Micrococcales</taxon>
        <taxon>Micrococcaceae</taxon>
        <taxon>Arthrobacter</taxon>
    </lineage>
</organism>
<dbReference type="SUPFAM" id="SSF46946">
    <property type="entry name" value="S13-like H2TH domain"/>
    <property type="match status" value="1"/>
</dbReference>
<evidence type="ECO:0000313" key="3">
    <source>
        <dbReference type="EMBL" id="PPB50414.1"/>
    </source>
</evidence>
<evidence type="ECO:0000256" key="1">
    <source>
        <dbReference type="SAM" id="MobiDB-lite"/>
    </source>
</evidence>
<keyword evidence="4" id="KW-1185">Reference proteome</keyword>
<dbReference type="GO" id="GO:0003677">
    <property type="term" value="F:DNA binding"/>
    <property type="evidence" value="ECO:0007669"/>
    <property type="project" value="UniProtKB-KW"/>
</dbReference>
<evidence type="ECO:0000313" key="4">
    <source>
        <dbReference type="Proteomes" id="UP000239297"/>
    </source>
</evidence>
<dbReference type="AlphaFoldDB" id="A0A2S5J0T7"/>